<name>A0ABX1ER76_9PROT</name>
<evidence type="ECO:0000313" key="2">
    <source>
        <dbReference type="EMBL" id="NKE20340.1"/>
    </source>
</evidence>
<comment type="caution">
    <text evidence="2">The sequence shown here is derived from an EMBL/GenBank/DDBJ whole genome shotgun (WGS) entry which is preliminary data.</text>
</comment>
<dbReference type="EMBL" id="JAAVUP010000043">
    <property type="protein sequence ID" value="NKE20340.1"/>
    <property type="molecule type" value="Genomic_DNA"/>
</dbReference>
<dbReference type="Proteomes" id="UP000746741">
    <property type="component" value="Unassembled WGS sequence"/>
</dbReference>
<dbReference type="PANTHER" id="PTHR11365">
    <property type="entry name" value="5-OXOPROLINASE RELATED"/>
    <property type="match status" value="1"/>
</dbReference>
<dbReference type="InterPro" id="IPR045079">
    <property type="entry name" value="Oxoprolinase-like"/>
</dbReference>
<organism evidence="2 3">
    <name type="scientific">Neoroseomonas oryzicola</name>
    <dbReference type="NCBI Taxonomy" id="535904"/>
    <lineage>
        <taxon>Bacteria</taxon>
        <taxon>Pseudomonadati</taxon>
        <taxon>Pseudomonadota</taxon>
        <taxon>Alphaproteobacteria</taxon>
        <taxon>Acetobacterales</taxon>
        <taxon>Acetobacteraceae</taxon>
        <taxon>Neoroseomonas</taxon>
    </lineage>
</organism>
<dbReference type="PANTHER" id="PTHR11365:SF23">
    <property type="entry name" value="HYPOTHETICAL 5-OXOPROLINASE (EUROFUNG)-RELATED"/>
    <property type="match status" value="1"/>
</dbReference>
<dbReference type="Pfam" id="PF02538">
    <property type="entry name" value="Hydantoinase_B"/>
    <property type="match status" value="1"/>
</dbReference>
<keyword evidence="3" id="KW-1185">Reference proteome</keyword>
<evidence type="ECO:0000259" key="1">
    <source>
        <dbReference type="Pfam" id="PF02538"/>
    </source>
</evidence>
<evidence type="ECO:0000313" key="3">
    <source>
        <dbReference type="Proteomes" id="UP000746741"/>
    </source>
</evidence>
<feature type="domain" description="Hydantoinase B/oxoprolinase" evidence="1">
    <location>
        <begin position="1"/>
        <end position="239"/>
    </location>
</feature>
<gene>
    <name evidence="2" type="ORF">GWK15_25565</name>
</gene>
<protein>
    <submittedName>
        <fullName evidence="2">Hydantoinase B/oxoprolinase family protein</fullName>
    </submittedName>
</protein>
<dbReference type="InterPro" id="IPR003692">
    <property type="entry name" value="Hydantoinase_B"/>
</dbReference>
<feature type="non-terminal residue" evidence="2">
    <location>
        <position position="241"/>
    </location>
</feature>
<reference evidence="2 3" key="1">
    <citation type="submission" date="2020-02" db="EMBL/GenBank/DDBJ databases">
        <authorList>
            <person name="Sun Q."/>
            <person name="Inoue M."/>
        </authorList>
    </citation>
    <scope>NUCLEOTIDE SEQUENCE [LARGE SCALE GENOMIC DNA]</scope>
    <source>
        <strain evidence="2 3">KCTC 22478</strain>
    </source>
</reference>
<accession>A0ABX1ER76</accession>
<sequence length="241" mass="25824">NDPWIGTGHLNDFCVVTPVFRHGRLIGFFASTSHIVDVGGQGIGFDGRDVFHEGIRIPVLRFLRQGRPDAHVEQILRANVRFPDQLMGELFALVAANAGGCRALLRMCDEFALEDLGPLAAFIFERSAAGMRAAIASLPEGCFDTTMRTDLVGEPIEVTASMVVKDGTISLDLGGELAPHPRGVNVPFCYTEAYAAFGVRCVVGPDIPNNAASLDAVRISAPEGSILNARFPAPVASRHIL</sequence>
<proteinExistence type="predicted"/>
<feature type="non-terminal residue" evidence="2">
    <location>
        <position position="1"/>
    </location>
</feature>
<dbReference type="RefSeq" id="WP_168044442.1">
    <property type="nucleotide sequence ID" value="NZ_JAAVUP010000043.1"/>
</dbReference>